<reference evidence="3 4" key="1">
    <citation type="submission" date="2019-07" db="EMBL/GenBank/DDBJ databases">
        <authorList>
            <person name="Zhou L.-Y."/>
        </authorList>
    </citation>
    <scope>NUCLEOTIDE SEQUENCE [LARGE SCALE GENOMIC DNA]</scope>
    <source>
        <strain evidence="3 4">YIM 101269</strain>
    </source>
</reference>
<feature type="signal peptide" evidence="2">
    <location>
        <begin position="1"/>
        <end position="21"/>
    </location>
</feature>
<dbReference type="Proteomes" id="UP000317638">
    <property type="component" value="Unassembled WGS sequence"/>
</dbReference>
<dbReference type="EMBL" id="VKKG01000006">
    <property type="protein sequence ID" value="TRY17080.1"/>
    <property type="molecule type" value="Genomic_DNA"/>
</dbReference>
<keyword evidence="4" id="KW-1185">Reference proteome</keyword>
<feature type="chain" id="PRO_5039085757" description="Lipoprotein" evidence="2">
    <location>
        <begin position="22"/>
        <end position="170"/>
    </location>
</feature>
<sequence>MRTKKSLAAWLAGLAAVSLFTACSGDDPETPTPDGTQQVETGAPADPGDTNPPPVEGEEGEPQTFEGEVSTETITANMMEMQIPTGLRIPEDALVTQALPTSIMIADADETAVVEMVNASAAEAGYEVFAEIPGGKVFVGHGNAVLFTAYPNAQLITWGPESMKDVLAQG</sequence>
<dbReference type="PROSITE" id="PS51257">
    <property type="entry name" value="PROKAR_LIPOPROTEIN"/>
    <property type="match status" value="1"/>
</dbReference>
<protein>
    <recommendedName>
        <fullName evidence="5">Lipoprotein</fullName>
    </recommendedName>
</protein>
<evidence type="ECO:0008006" key="5">
    <source>
        <dbReference type="Google" id="ProtNLM"/>
    </source>
</evidence>
<evidence type="ECO:0000256" key="1">
    <source>
        <dbReference type="SAM" id="MobiDB-lite"/>
    </source>
</evidence>
<accession>A0A553JXD1</accession>
<evidence type="ECO:0000313" key="4">
    <source>
        <dbReference type="Proteomes" id="UP000317638"/>
    </source>
</evidence>
<evidence type="ECO:0000256" key="2">
    <source>
        <dbReference type="SAM" id="SignalP"/>
    </source>
</evidence>
<comment type="caution">
    <text evidence="3">The sequence shown here is derived from an EMBL/GenBank/DDBJ whole genome shotgun (WGS) entry which is preliminary data.</text>
</comment>
<organism evidence="3 4">
    <name type="scientific">Tessaracoccus rhinocerotis</name>
    <dbReference type="NCBI Taxonomy" id="1689449"/>
    <lineage>
        <taxon>Bacteria</taxon>
        <taxon>Bacillati</taxon>
        <taxon>Actinomycetota</taxon>
        <taxon>Actinomycetes</taxon>
        <taxon>Propionibacteriales</taxon>
        <taxon>Propionibacteriaceae</taxon>
        <taxon>Tessaracoccus</taxon>
    </lineage>
</organism>
<name>A0A553JXD1_9ACTN</name>
<gene>
    <name evidence="3" type="ORF">FOJ82_14635</name>
</gene>
<dbReference type="AlphaFoldDB" id="A0A553JXD1"/>
<proteinExistence type="predicted"/>
<keyword evidence="2" id="KW-0732">Signal</keyword>
<evidence type="ECO:0000313" key="3">
    <source>
        <dbReference type="EMBL" id="TRY17080.1"/>
    </source>
</evidence>
<dbReference type="RefSeq" id="WP_143939223.1">
    <property type="nucleotide sequence ID" value="NZ_VKKG01000006.1"/>
</dbReference>
<dbReference type="OrthoDB" id="3730487at2"/>
<feature type="region of interest" description="Disordered" evidence="1">
    <location>
        <begin position="22"/>
        <end position="65"/>
    </location>
</feature>